<comment type="caution">
    <text evidence="1">The sequence shown here is derived from an EMBL/GenBank/DDBJ whole genome shotgun (WGS) entry which is preliminary data.</text>
</comment>
<dbReference type="Proteomes" id="UP001444625">
    <property type="component" value="Unassembled WGS sequence"/>
</dbReference>
<dbReference type="Gene3D" id="1.10.1370.30">
    <property type="match status" value="1"/>
</dbReference>
<sequence>MMIDVDKLTRITEIDQWKKTYNEEIEKLDHLYQEEERLYYELYSTGNQSTRIAEISQIKYQIMTNQKLYNTLIAWREIFQNHVVWKRRLDVFLAKINLERLDSHPELVKLQQKLQSKLMGSKFTYNGIEYNIGKAHSTIMENSDRELRKQLLLEMKKIGRGNEALFRELIQKRNELSKEQGYNNYYSLRCSLREVNMDTYRNEMQNLIEQSKSVVAYWNNRIKDKFGWKRIHLYDQYYTAFNFHRIEGEAFKSIRMKEVLGDIINSLGINMDHVPVDIKTMEIPYGGFCININPTDIRLVVNRRDSYSAFLSGIHELGHAIDGYFSSYQYPELYRFYSSIAAEAVAELFQTIITDGEFLRKNFDINDEILSQIRDKYQLTDIKMVKMNYYYSLVELELYDNPDRCFEEIANHCYQQVFGEEGETFHPASEMFYIENPAFFQDYNYALAIRDMIREKFSIESLYNKTAVFQELLNMFIKPNQLFSWNQRVESLCGEPYSFQYLANRLSNTLGTNPE</sequence>
<evidence type="ECO:0008006" key="3">
    <source>
        <dbReference type="Google" id="ProtNLM"/>
    </source>
</evidence>
<reference evidence="1 2" key="1">
    <citation type="submission" date="2024-05" db="EMBL/GenBank/DDBJ databases">
        <authorList>
            <person name="Haq I."/>
            <person name="Ullah Z."/>
            <person name="Ahmad R."/>
            <person name="Li M."/>
            <person name="Tong Y."/>
        </authorList>
    </citation>
    <scope>NUCLEOTIDE SEQUENCE [LARGE SCALE GENOMIC DNA]</scope>
    <source>
        <strain evidence="1 2">16A2E</strain>
    </source>
</reference>
<dbReference type="RefSeq" id="WP_345825933.1">
    <property type="nucleotide sequence ID" value="NZ_JBDIML010000005.1"/>
</dbReference>
<evidence type="ECO:0000313" key="2">
    <source>
        <dbReference type="Proteomes" id="UP001444625"/>
    </source>
</evidence>
<protein>
    <recommendedName>
        <fullName evidence="3">Peptidase M3A/M3B catalytic domain-containing protein</fullName>
    </recommendedName>
</protein>
<organism evidence="1 2">
    <name type="scientific">Ornithinibacillus xuwenensis</name>
    <dbReference type="NCBI Taxonomy" id="3144668"/>
    <lineage>
        <taxon>Bacteria</taxon>
        <taxon>Bacillati</taxon>
        <taxon>Bacillota</taxon>
        <taxon>Bacilli</taxon>
        <taxon>Bacillales</taxon>
        <taxon>Bacillaceae</taxon>
        <taxon>Ornithinibacillus</taxon>
    </lineage>
</organism>
<name>A0ABU9XNL7_9BACI</name>
<dbReference type="SUPFAM" id="SSF55486">
    <property type="entry name" value="Metalloproteases ('zincins'), catalytic domain"/>
    <property type="match status" value="1"/>
</dbReference>
<proteinExistence type="predicted"/>
<accession>A0ABU9XNL7</accession>
<keyword evidence="2" id="KW-1185">Reference proteome</keyword>
<dbReference type="EMBL" id="JBDIML010000005">
    <property type="protein sequence ID" value="MEN2768447.1"/>
    <property type="molecule type" value="Genomic_DNA"/>
</dbReference>
<gene>
    <name evidence="1" type="ORF">ABC228_14790</name>
</gene>
<evidence type="ECO:0000313" key="1">
    <source>
        <dbReference type="EMBL" id="MEN2768447.1"/>
    </source>
</evidence>